<accession>A0A3M7TV78</accession>
<evidence type="ECO:0000313" key="2">
    <source>
        <dbReference type="Proteomes" id="UP000278746"/>
    </source>
</evidence>
<organism evidence="1 2">
    <name type="scientific">Alteribacter keqinensis</name>
    <dbReference type="NCBI Taxonomy" id="2483800"/>
    <lineage>
        <taxon>Bacteria</taxon>
        <taxon>Bacillati</taxon>
        <taxon>Bacillota</taxon>
        <taxon>Bacilli</taxon>
        <taxon>Bacillales</taxon>
        <taxon>Bacillaceae</taxon>
        <taxon>Alteribacter</taxon>
    </lineage>
</organism>
<dbReference type="InterPro" id="IPR022608">
    <property type="entry name" value="Tscrpt_reg_SplA"/>
</dbReference>
<name>A0A3M7TV78_9BACI</name>
<dbReference type="OrthoDB" id="2970581at2"/>
<gene>
    <name evidence="1" type="ORF">EBO34_01365</name>
</gene>
<dbReference type="AlphaFoldDB" id="A0A3M7TV78"/>
<keyword evidence="2" id="KW-1185">Reference proteome</keyword>
<comment type="caution">
    <text evidence="1">The sequence shown here is derived from an EMBL/GenBank/DDBJ whole genome shotgun (WGS) entry which is preliminary data.</text>
</comment>
<sequence>MNISELTSGDTVYVIYRNPHTQNVAQIQEASIIEDPHNPGRMSLYLFEEHFPLTDEYAMYTSYQEAEEMYNQYFDIPQDEDLY</sequence>
<reference evidence="1 2" key="1">
    <citation type="submission" date="2018-10" db="EMBL/GenBank/DDBJ databases">
        <title>Bacillus Keqinensis sp. nov., a moderately halophilic bacterium isolated from a saline-alkaline lake.</title>
        <authorList>
            <person name="Wang H."/>
        </authorList>
    </citation>
    <scope>NUCLEOTIDE SEQUENCE [LARGE SCALE GENOMIC DNA]</scope>
    <source>
        <strain evidence="1 2">KQ-3</strain>
    </source>
</reference>
<protein>
    <submittedName>
        <fullName evidence="1">Transcriptional regulator</fullName>
    </submittedName>
</protein>
<dbReference type="Pfam" id="PF11132">
    <property type="entry name" value="SplA"/>
    <property type="match status" value="1"/>
</dbReference>
<proteinExistence type="predicted"/>
<dbReference type="RefSeq" id="WP_122896170.1">
    <property type="nucleotide sequence ID" value="NZ_RHIB01000001.1"/>
</dbReference>
<evidence type="ECO:0000313" key="1">
    <source>
        <dbReference type="EMBL" id="RNA68644.1"/>
    </source>
</evidence>
<dbReference type="Proteomes" id="UP000278746">
    <property type="component" value="Unassembled WGS sequence"/>
</dbReference>
<dbReference type="EMBL" id="RHIB01000001">
    <property type="protein sequence ID" value="RNA68644.1"/>
    <property type="molecule type" value="Genomic_DNA"/>
</dbReference>